<dbReference type="Proteomes" id="UP001147747">
    <property type="component" value="Unassembled WGS sequence"/>
</dbReference>
<reference evidence="2" key="1">
    <citation type="submission" date="2022-12" db="EMBL/GenBank/DDBJ databases">
        <authorList>
            <person name="Petersen C."/>
        </authorList>
    </citation>
    <scope>NUCLEOTIDE SEQUENCE</scope>
    <source>
        <strain evidence="2">IBT 29677</strain>
    </source>
</reference>
<dbReference type="SUPFAM" id="SSF52949">
    <property type="entry name" value="Macro domain-like"/>
    <property type="match status" value="1"/>
</dbReference>
<feature type="domain" description="Microbial-type PARG catalytic" evidence="1">
    <location>
        <begin position="31"/>
        <end position="140"/>
    </location>
</feature>
<dbReference type="Gene3D" id="3.40.220.10">
    <property type="entry name" value="Leucine Aminopeptidase, subunit E, domain 1"/>
    <property type="match status" value="1"/>
</dbReference>
<dbReference type="InterPro" id="IPR043472">
    <property type="entry name" value="Macro_dom-like"/>
</dbReference>
<gene>
    <name evidence="2" type="ORF">N7509_006725</name>
</gene>
<dbReference type="AlphaFoldDB" id="A0A9X0B7L9"/>
<accession>A0A9X0B7L9</accession>
<evidence type="ECO:0000313" key="3">
    <source>
        <dbReference type="Proteomes" id="UP001147747"/>
    </source>
</evidence>
<evidence type="ECO:0000313" key="2">
    <source>
        <dbReference type="EMBL" id="KAJ5391235.1"/>
    </source>
</evidence>
<dbReference type="RefSeq" id="XP_056486913.1">
    <property type="nucleotide sequence ID" value="XM_056631362.1"/>
</dbReference>
<evidence type="ECO:0000259" key="1">
    <source>
        <dbReference type="Pfam" id="PF10021"/>
    </source>
</evidence>
<dbReference type="OrthoDB" id="9985428at2759"/>
<proteinExistence type="predicted"/>
<reference evidence="2" key="2">
    <citation type="journal article" date="2023" name="IMA Fungus">
        <title>Comparative genomic study of the Penicillium genus elucidates a diverse pangenome and 15 lateral gene transfer events.</title>
        <authorList>
            <person name="Petersen C."/>
            <person name="Sorensen T."/>
            <person name="Nielsen M.R."/>
            <person name="Sondergaard T.E."/>
            <person name="Sorensen J.L."/>
            <person name="Fitzpatrick D.A."/>
            <person name="Frisvad J.C."/>
            <person name="Nielsen K.L."/>
        </authorList>
    </citation>
    <scope>NUCLEOTIDE SEQUENCE</scope>
    <source>
        <strain evidence="2">IBT 29677</strain>
    </source>
</reference>
<keyword evidence="3" id="KW-1185">Reference proteome</keyword>
<dbReference type="PIRSF" id="PIRSF014899">
    <property type="entry name" value="UCP014899"/>
    <property type="match status" value="1"/>
</dbReference>
<dbReference type="InterPro" id="IPR012664">
    <property type="entry name" value="CHP02452"/>
</dbReference>
<comment type="caution">
    <text evidence="2">The sequence shown here is derived from an EMBL/GenBank/DDBJ whole genome shotgun (WGS) entry which is preliminary data.</text>
</comment>
<dbReference type="PANTHER" id="PTHR35596:SF1">
    <property type="entry name" value="MICROBIAL-TYPE PARG CATALYTIC DOMAIN-CONTAINING PROTEIN"/>
    <property type="match status" value="1"/>
</dbReference>
<dbReference type="GeneID" id="81370342"/>
<protein>
    <recommendedName>
        <fullName evidence="1">Microbial-type PARG catalytic domain-containing protein</fullName>
    </recommendedName>
</protein>
<dbReference type="PANTHER" id="PTHR35596">
    <property type="entry name" value="DUF2263 DOMAIN-CONTAINING PROTEIN"/>
    <property type="match status" value="1"/>
</dbReference>
<organism evidence="2 3">
    <name type="scientific">Penicillium cosmopolitanum</name>
    <dbReference type="NCBI Taxonomy" id="1131564"/>
    <lineage>
        <taxon>Eukaryota</taxon>
        <taxon>Fungi</taxon>
        <taxon>Dikarya</taxon>
        <taxon>Ascomycota</taxon>
        <taxon>Pezizomycotina</taxon>
        <taxon>Eurotiomycetes</taxon>
        <taxon>Eurotiomycetidae</taxon>
        <taxon>Eurotiales</taxon>
        <taxon>Aspergillaceae</taxon>
        <taxon>Penicillium</taxon>
    </lineage>
</organism>
<dbReference type="InterPro" id="IPR019261">
    <property type="entry name" value="PARG_cat_microbial"/>
</dbReference>
<sequence>MSNVSRRPNKEQRTALAQQTLALTARIINTTNATNEADLYSTLLPRITPDPNGTRPRVTVQNSDSFTTARLILETNPTAKIGVLNMASERHPGGGWLRGALAQEEALCFRSTLAVTLHKKFYPLPMFGTIWSPNVTVFKDEVDTWFWVYQPAEMFTVGVVSLAALRRPLLTPDKRNYGMLIAFQAFRWNTNYFKARPQDLRTVKDKIRQVFRVLAVNGTTHCVMGAMGCGAFQNPPVVVAQCFKDVLEEGEFNGAFEEIIFAVLDSRAEGNFEIFRDALQAS</sequence>
<dbReference type="NCBIfam" id="TIGR02452">
    <property type="entry name" value="TIGR02452 family protein"/>
    <property type="match status" value="1"/>
</dbReference>
<dbReference type="Pfam" id="PF10021">
    <property type="entry name" value="PARG_cat_microb"/>
    <property type="match status" value="1"/>
</dbReference>
<dbReference type="EMBL" id="JAPZBU010000008">
    <property type="protein sequence ID" value="KAJ5391235.1"/>
    <property type="molecule type" value="Genomic_DNA"/>
</dbReference>
<name>A0A9X0B7L9_9EURO</name>